<dbReference type="InterPro" id="IPR053145">
    <property type="entry name" value="AB_hydrolase_Est10"/>
</dbReference>
<dbReference type="Proteomes" id="UP001597468">
    <property type="component" value="Unassembled WGS sequence"/>
</dbReference>
<name>A0ABW5IWM7_9FLAO</name>
<dbReference type="EMBL" id="JBHULT010000006">
    <property type="protein sequence ID" value="MFD2517317.1"/>
    <property type="molecule type" value="Genomic_DNA"/>
</dbReference>
<dbReference type="SUPFAM" id="SSF53474">
    <property type="entry name" value="alpha/beta-Hydrolases"/>
    <property type="match status" value="1"/>
</dbReference>
<accession>A0ABW5IWM7</accession>
<feature type="chain" id="PRO_5046087437" evidence="1">
    <location>
        <begin position="20"/>
        <end position="465"/>
    </location>
</feature>
<feature type="domain" description="Serine aminopeptidase S33" evidence="2">
    <location>
        <begin position="189"/>
        <end position="428"/>
    </location>
</feature>
<dbReference type="PANTHER" id="PTHR43265">
    <property type="entry name" value="ESTERASE ESTD"/>
    <property type="match status" value="1"/>
</dbReference>
<evidence type="ECO:0000256" key="1">
    <source>
        <dbReference type="SAM" id="SignalP"/>
    </source>
</evidence>
<keyword evidence="1" id="KW-0732">Signal</keyword>
<feature type="signal peptide" evidence="1">
    <location>
        <begin position="1"/>
        <end position="19"/>
    </location>
</feature>
<dbReference type="InterPro" id="IPR022742">
    <property type="entry name" value="Hydrolase_4"/>
</dbReference>
<organism evidence="3 4">
    <name type="scientific">Salinimicrobium flavum</name>
    <dbReference type="NCBI Taxonomy" id="1737065"/>
    <lineage>
        <taxon>Bacteria</taxon>
        <taxon>Pseudomonadati</taxon>
        <taxon>Bacteroidota</taxon>
        <taxon>Flavobacteriia</taxon>
        <taxon>Flavobacteriales</taxon>
        <taxon>Flavobacteriaceae</taxon>
        <taxon>Salinimicrobium</taxon>
    </lineage>
</organism>
<dbReference type="GO" id="GO:0016787">
    <property type="term" value="F:hydrolase activity"/>
    <property type="evidence" value="ECO:0007669"/>
    <property type="project" value="UniProtKB-KW"/>
</dbReference>
<dbReference type="RefSeq" id="WP_380749269.1">
    <property type="nucleotide sequence ID" value="NZ_JBHULT010000006.1"/>
</dbReference>
<reference evidence="4" key="1">
    <citation type="journal article" date="2019" name="Int. J. Syst. Evol. Microbiol.">
        <title>The Global Catalogue of Microorganisms (GCM) 10K type strain sequencing project: providing services to taxonomists for standard genome sequencing and annotation.</title>
        <authorList>
            <consortium name="The Broad Institute Genomics Platform"/>
            <consortium name="The Broad Institute Genome Sequencing Center for Infectious Disease"/>
            <person name="Wu L."/>
            <person name="Ma J."/>
        </authorList>
    </citation>
    <scope>NUCLEOTIDE SEQUENCE [LARGE SCALE GENOMIC DNA]</scope>
    <source>
        <strain evidence="4">KCTC 42585</strain>
    </source>
</reference>
<proteinExistence type="predicted"/>
<keyword evidence="4" id="KW-1185">Reference proteome</keyword>
<protein>
    <submittedName>
        <fullName evidence="3">Alpha/beta hydrolase family protein</fullName>
        <ecNumber evidence="3">3.4.-.-</ecNumber>
    </submittedName>
</protein>
<gene>
    <name evidence="3" type="ORF">ACFSTG_05375</name>
</gene>
<evidence type="ECO:0000313" key="3">
    <source>
        <dbReference type="EMBL" id="MFD2517317.1"/>
    </source>
</evidence>
<keyword evidence="3" id="KW-0378">Hydrolase</keyword>
<dbReference type="PANTHER" id="PTHR43265:SF1">
    <property type="entry name" value="ESTERASE ESTD"/>
    <property type="match status" value="1"/>
</dbReference>
<evidence type="ECO:0000313" key="4">
    <source>
        <dbReference type="Proteomes" id="UP001597468"/>
    </source>
</evidence>
<comment type="caution">
    <text evidence="3">The sequence shown here is derived from an EMBL/GenBank/DDBJ whole genome shotgun (WGS) entry which is preliminary data.</text>
</comment>
<dbReference type="Pfam" id="PF12146">
    <property type="entry name" value="Hydrolase_4"/>
    <property type="match status" value="1"/>
</dbReference>
<dbReference type="InterPro" id="IPR029058">
    <property type="entry name" value="AB_hydrolase_fold"/>
</dbReference>
<evidence type="ECO:0000259" key="2">
    <source>
        <dbReference type="Pfam" id="PF12146"/>
    </source>
</evidence>
<dbReference type="EC" id="3.4.-.-" evidence="3"/>
<sequence length="465" mass="51770">MKFLTPLLIFLFMTTAATAQGITGDWYGILNVQGMELKVAFHISETEEGYTATMDSPQQNAFGIPISDTQFKENVLQLKAPQLGLQYQGTLKDTLVSGIFSQGGMQLPLELSKEKWEEKKIVRPQEPKKPYPYLEEEVIFHNMKDSVSLSGTLTLPKQEGKYPAVILISGSGPQDRNEAILNHKPFLVIADHLTRNGIAVLRYDDRGVAKSTGDFSSATSEDFAEDVKAGIEYLKSRKEIDHDDIGLVGHSEGGLIAPIVAAENEDVSFLVLLAGPGLRGDKVLLLQQELIYTESGESEEKIRETIATSQGAFDIIRNSPPQELEANFREYLEQQMDKEIITDFPEGMDKEKILEKQVESLLTPWFRFFITHDPAETLQKVKVPVLAINGENDLQVASKENLEAIERALTKGGNQKVTIKEYPGLNHLFQESETGSPKEYAGIEQTISPEVLEDITIWILKVSGE</sequence>
<dbReference type="Gene3D" id="3.40.50.1820">
    <property type="entry name" value="alpha/beta hydrolase"/>
    <property type="match status" value="1"/>
</dbReference>